<gene>
    <name evidence="8" type="ORF">K489DRAFT_318253</name>
</gene>
<dbReference type="PANTHER" id="PTHR47651">
    <property type="entry name" value="NAD-DEPENDENT HISTONE DEACETYLASE HST4"/>
    <property type="match status" value="1"/>
</dbReference>
<reference evidence="8" key="1">
    <citation type="submission" date="2020-01" db="EMBL/GenBank/DDBJ databases">
        <authorList>
            <consortium name="DOE Joint Genome Institute"/>
            <person name="Haridas S."/>
            <person name="Albert R."/>
            <person name="Binder M."/>
            <person name="Bloem J."/>
            <person name="Labutti K."/>
            <person name="Salamov A."/>
            <person name="Andreopoulos B."/>
            <person name="Baker S.E."/>
            <person name="Barry K."/>
            <person name="Bills G."/>
            <person name="Bluhm B.H."/>
            <person name="Cannon C."/>
            <person name="Castanera R."/>
            <person name="Culley D.E."/>
            <person name="Daum C."/>
            <person name="Ezra D."/>
            <person name="Gonzalez J.B."/>
            <person name="Henrissat B."/>
            <person name="Kuo A."/>
            <person name="Liang C."/>
            <person name="Lipzen A."/>
            <person name="Lutzoni F."/>
            <person name="Magnuson J."/>
            <person name="Mondo S."/>
            <person name="Nolan M."/>
            <person name="Ohm R."/>
            <person name="Pangilinan J."/>
            <person name="Park H.-J."/>
            <person name="Ramirez L."/>
            <person name="Alfaro M."/>
            <person name="Sun H."/>
            <person name="Tritt A."/>
            <person name="Yoshinaga Y."/>
            <person name="Zwiers L.-H."/>
            <person name="Turgeon B.G."/>
            <person name="Goodwin S.B."/>
            <person name="Spatafora J.W."/>
            <person name="Crous P.W."/>
            <person name="Grigoriev I.V."/>
        </authorList>
    </citation>
    <scope>NUCLEOTIDE SEQUENCE</scope>
    <source>
        <strain evidence="8">CBS 342.82</strain>
    </source>
</reference>
<keyword evidence="2" id="KW-0808">Transferase</keyword>
<dbReference type="AlphaFoldDB" id="A0A6J3M6M8"/>
<evidence type="ECO:0000256" key="3">
    <source>
        <dbReference type="ARBA" id="ARBA00023027"/>
    </source>
</evidence>
<evidence type="ECO:0000256" key="4">
    <source>
        <dbReference type="PROSITE-ProRule" id="PRU00236"/>
    </source>
</evidence>
<feature type="binding site" evidence="4">
    <location>
        <position position="163"/>
    </location>
    <ligand>
        <name>Zn(2+)</name>
        <dbReference type="ChEBI" id="CHEBI:29105"/>
    </ligand>
</feature>
<feature type="binding site" evidence="4">
    <location>
        <position position="232"/>
    </location>
    <ligand>
        <name>Zn(2+)</name>
        <dbReference type="ChEBI" id="CHEBI:29105"/>
    </ligand>
</feature>
<evidence type="ECO:0000259" key="6">
    <source>
        <dbReference type="PROSITE" id="PS50305"/>
    </source>
</evidence>
<feature type="region of interest" description="Disordered" evidence="5">
    <location>
        <begin position="198"/>
        <end position="217"/>
    </location>
</feature>
<sequence>MPLMRIPYTSPLPQPTILPAHASDIAGAVDALVNFLTSRRASVGKKTVVLSGAGISVASGLADYRGSNGTYTLNKTYRPIYYGEFCQSHAARRRYWARSFLGWPTLHRSQPNPAHHAVARLGEMGLLSTVITQNVDSFHPQAHPSLPTLELHGYLRRTVCITCRTEYDRERFQTDLKQLNPSWASFLEEMTAKGAFTTEDPAERRRRGLKTNPDGDVDVPGVDYSTFRYPPCPKCAAGGAAAEQGKGVRTDGDGAWEPPDDAPASKAAGILKPAVIMFGESIPPDVKGAVERAVDDAQQILVLGSSLATYSAWRLVKRARDQGKPIAVVNMGGARGEEQFFADVPADTDGSAGLRCSLPLEKTLPALVERLEEERSPTGDRLTRGFVRAPWA</sequence>
<dbReference type="Proteomes" id="UP000504637">
    <property type="component" value="Unplaced"/>
</dbReference>
<evidence type="ECO:0000313" key="7">
    <source>
        <dbReference type="Proteomes" id="UP000504637"/>
    </source>
</evidence>
<dbReference type="InterPro" id="IPR026591">
    <property type="entry name" value="Sirtuin_cat_small_dom_sf"/>
</dbReference>
<dbReference type="Gene3D" id="3.30.1600.10">
    <property type="entry name" value="SIR2/SIRT2 'Small Domain"/>
    <property type="match status" value="1"/>
</dbReference>
<keyword evidence="4" id="KW-0479">Metal-binding</keyword>
<feature type="active site" description="Proton acceptor" evidence="4">
    <location>
        <position position="152"/>
    </location>
</feature>
<dbReference type="SUPFAM" id="SSF52467">
    <property type="entry name" value="DHS-like NAD/FAD-binding domain"/>
    <property type="match status" value="1"/>
</dbReference>
<dbReference type="OrthoDB" id="424302at2759"/>
<evidence type="ECO:0000256" key="1">
    <source>
        <dbReference type="ARBA" id="ARBA00006924"/>
    </source>
</evidence>
<evidence type="ECO:0000313" key="8">
    <source>
        <dbReference type="RefSeq" id="XP_033460701.1"/>
    </source>
</evidence>
<dbReference type="InterPro" id="IPR029035">
    <property type="entry name" value="DHS-like_NAD/FAD-binding_dom"/>
</dbReference>
<evidence type="ECO:0000256" key="2">
    <source>
        <dbReference type="ARBA" id="ARBA00022679"/>
    </source>
</evidence>
<dbReference type="Pfam" id="PF02146">
    <property type="entry name" value="SIR2"/>
    <property type="match status" value="1"/>
</dbReference>
<evidence type="ECO:0000256" key="5">
    <source>
        <dbReference type="SAM" id="MobiDB-lite"/>
    </source>
</evidence>
<keyword evidence="4" id="KW-0862">Zinc</keyword>
<dbReference type="InterPro" id="IPR026590">
    <property type="entry name" value="Ssirtuin_cat_dom"/>
</dbReference>
<comment type="similarity">
    <text evidence="1">Belongs to the sirtuin family. Class I subfamily.</text>
</comment>
<dbReference type="RefSeq" id="XP_033460701.1">
    <property type="nucleotide sequence ID" value="XM_033601296.1"/>
</dbReference>
<dbReference type="PANTHER" id="PTHR47651:SF17">
    <property type="entry name" value="DEACETYLASE SIRTUIN-TYPE DOMAIN-CONTAINING PROTEIN"/>
    <property type="match status" value="1"/>
</dbReference>
<reference evidence="8" key="3">
    <citation type="submission" date="2025-08" db="UniProtKB">
        <authorList>
            <consortium name="RefSeq"/>
        </authorList>
    </citation>
    <scope>IDENTIFICATION</scope>
    <source>
        <strain evidence="8">CBS 342.82</strain>
    </source>
</reference>
<reference evidence="8" key="2">
    <citation type="submission" date="2020-04" db="EMBL/GenBank/DDBJ databases">
        <authorList>
            <consortium name="NCBI Genome Project"/>
        </authorList>
    </citation>
    <scope>NUCLEOTIDE SEQUENCE</scope>
    <source>
        <strain evidence="8">CBS 342.82</strain>
    </source>
</reference>
<keyword evidence="7" id="KW-1185">Reference proteome</keyword>
<feature type="binding site" evidence="4">
    <location>
        <position position="160"/>
    </location>
    <ligand>
        <name>Zn(2+)</name>
        <dbReference type="ChEBI" id="CHEBI:29105"/>
    </ligand>
</feature>
<protein>
    <submittedName>
        <fullName evidence="8">NAD binding protein</fullName>
    </submittedName>
</protein>
<dbReference type="GeneID" id="54359096"/>
<feature type="binding site" evidence="4">
    <location>
        <position position="235"/>
    </location>
    <ligand>
        <name>Zn(2+)</name>
        <dbReference type="ChEBI" id="CHEBI:29105"/>
    </ligand>
</feature>
<keyword evidence="3" id="KW-0520">NAD</keyword>
<name>A0A6J3M6M8_9PEZI</name>
<dbReference type="InterPro" id="IPR003000">
    <property type="entry name" value="Sirtuin"/>
</dbReference>
<feature type="domain" description="Deacetylase sirtuin-type" evidence="6">
    <location>
        <begin position="22"/>
        <end position="374"/>
    </location>
</feature>
<accession>A0A6J3M6M8</accession>
<proteinExistence type="inferred from homology"/>
<dbReference type="GO" id="GO:0046872">
    <property type="term" value="F:metal ion binding"/>
    <property type="evidence" value="ECO:0007669"/>
    <property type="project" value="UniProtKB-KW"/>
</dbReference>
<dbReference type="Gene3D" id="3.40.50.1220">
    <property type="entry name" value="TPP-binding domain"/>
    <property type="match status" value="1"/>
</dbReference>
<dbReference type="GO" id="GO:0070403">
    <property type="term" value="F:NAD+ binding"/>
    <property type="evidence" value="ECO:0007669"/>
    <property type="project" value="InterPro"/>
</dbReference>
<organism evidence="8">
    <name type="scientific">Dissoconium aciculare CBS 342.82</name>
    <dbReference type="NCBI Taxonomy" id="1314786"/>
    <lineage>
        <taxon>Eukaryota</taxon>
        <taxon>Fungi</taxon>
        <taxon>Dikarya</taxon>
        <taxon>Ascomycota</taxon>
        <taxon>Pezizomycotina</taxon>
        <taxon>Dothideomycetes</taxon>
        <taxon>Dothideomycetidae</taxon>
        <taxon>Mycosphaerellales</taxon>
        <taxon>Dissoconiaceae</taxon>
        <taxon>Dissoconium</taxon>
    </lineage>
</organism>
<dbReference type="PROSITE" id="PS50305">
    <property type="entry name" value="SIRTUIN"/>
    <property type="match status" value="1"/>
</dbReference>
<dbReference type="GO" id="GO:0016740">
    <property type="term" value="F:transferase activity"/>
    <property type="evidence" value="ECO:0007669"/>
    <property type="project" value="UniProtKB-KW"/>
</dbReference>